<reference evidence="1 2" key="1">
    <citation type="submission" date="2014-08" db="EMBL/GenBank/DDBJ databases">
        <title>Comparative genomics of the Paenibacillus odorifer group.</title>
        <authorList>
            <person name="den Bakker H.C."/>
            <person name="Tsai Y.-C."/>
            <person name="Martin N."/>
            <person name="Korlach J."/>
            <person name="Wiedmann M."/>
        </authorList>
    </citation>
    <scope>NUCLEOTIDE SEQUENCE [LARGE SCALE GENOMIC DNA]</scope>
    <source>
        <strain evidence="1 2">DSM 14472</strain>
    </source>
</reference>
<name>A0A089LVK0_9BACL</name>
<organism evidence="1 2">
    <name type="scientific">Paenibacillus stellifer</name>
    <dbReference type="NCBI Taxonomy" id="169760"/>
    <lineage>
        <taxon>Bacteria</taxon>
        <taxon>Bacillati</taxon>
        <taxon>Bacillota</taxon>
        <taxon>Bacilli</taxon>
        <taxon>Bacillales</taxon>
        <taxon>Paenibacillaceae</taxon>
        <taxon>Paenibacillus</taxon>
    </lineage>
</organism>
<dbReference type="KEGG" id="pste:PSTEL_19010"/>
<proteinExistence type="predicted"/>
<keyword evidence="2" id="KW-1185">Reference proteome</keyword>
<sequence length="59" mass="6897">MHLLFRKPFAVTCIGRIAPGVMQMQRTNGAILFMLEDLICYIKFEIYFLEKRGLYILVA</sequence>
<gene>
    <name evidence="1" type="ORF">PSTEL_19010</name>
</gene>
<dbReference type="STRING" id="169760.PSTEL_19010"/>
<dbReference type="EMBL" id="CP009286">
    <property type="protein sequence ID" value="AIQ64892.1"/>
    <property type="molecule type" value="Genomic_DNA"/>
</dbReference>
<protein>
    <submittedName>
        <fullName evidence="1">Uncharacterized protein</fullName>
    </submittedName>
</protein>
<dbReference type="Proteomes" id="UP000029507">
    <property type="component" value="Chromosome"/>
</dbReference>
<accession>A0A089LVK0</accession>
<evidence type="ECO:0000313" key="1">
    <source>
        <dbReference type="EMBL" id="AIQ64892.1"/>
    </source>
</evidence>
<dbReference type="HOGENOM" id="CLU_2956334_0_0_9"/>
<evidence type="ECO:0000313" key="2">
    <source>
        <dbReference type="Proteomes" id="UP000029507"/>
    </source>
</evidence>
<dbReference type="AlphaFoldDB" id="A0A089LVK0"/>